<organism evidence="1 2">
    <name type="scientific">Tetraparma gracilis</name>
    <dbReference type="NCBI Taxonomy" id="2962635"/>
    <lineage>
        <taxon>Eukaryota</taxon>
        <taxon>Sar</taxon>
        <taxon>Stramenopiles</taxon>
        <taxon>Ochrophyta</taxon>
        <taxon>Bolidophyceae</taxon>
        <taxon>Parmales</taxon>
        <taxon>Triparmaceae</taxon>
        <taxon>Tetraparma</taxon>
    </lineage>
</organism>
<dbReference type="PANTHER" id="PTHR23315:SF7">
    <property type="entry name" value="U-BOX DOMAIN-CONTAINING PROTEIN 4"/>
    <property type="match status" value="1"/>
</dbReference>
<dbReference type="Proteomes" id="UP001165060">
    <property type="component" value="Unassembled WGS sequence"/>
</dbReference>
<dbReference type="InterPro" id="IPR011989">
    <property type="entry name" value="ARM-like"/>
</dbReference>
<comment type="caution">
    <text evidence="1">The sequence shown here is derived from an EMBL/GenBank/DDBJ whole genome shotgun (WGS) entry which is preliminary data.</text>
</comment>
<proteinExistence type="predicted"/>
<dbReference type="SMART" id="SM00185">
    <property type="entry name" value="ARM"/>
    <property type="match status" value="5"/>
</dbReference>
<dbReference type="InterPro" id="IPR016024">
    <property type="entry name" value="ARM-type_fold"/>
</dbReference>
<sequence>MALAHLSLHPETKGAIARAGGIANCVALVNGNPNAPIVSQCCKTLASVAMHPPNKPLMAGKGAIKALVRLVQSVGPDNLRVDDAALACAFEGLCNCAAGNDANRNLIVELGVMSTVEYVCENWTDPEVLAGAAKLIANLAYGNVYTAMMCLSSHCEEALNVSIKKGGGDSNPDVREAAMMAFANLSNNESNQTHVGASGAIALAVKTLETSDDPKVLRAAALACASMGHGSFVNKTRMGDEGAIRALLEVGDIMDAKCAQACCFALATLMLNQLNQQIMIELKAMEVFVNLVEDTESMDVLLAGSMVIAALVPMPDVKKRILCEGRTLPIEDAGGKAALIRCKQWVFGRKSPPDWLIATLAIFDISEETALQEQYDREEEAKRVVSEDLFMDNRLVDSGVTPNQFQDEFYPHLDLFREAVADIRPAHLADSLVEMADKLY</sequence>
<dbReference type="InterPro" id="IPR000225">
    <property type="entry name" value="Armadillo"/>
</dbReference>
<dbReference type="SUPFAM" id="SSF48371">
    <property type="entry name" value="ARM repeat"/>
    <property type="match status" value="1"/>
</dbReference>
<protein>
    <submittedName>
        <fullName evidence="1">Uncharacterized protein</fullName>
    </submittedName>
</protein>
<dbReference type="Gene3D" id="1.25.10.10">
    <property type="entry name" value="Leucine-rich Repeat Variant"/>
    <property type="match status" value="2"/>
</dbReference>
<evidence type="ECO:0000313" key="1">
    <source>
        <dbReference type="EMBL" id="GMI42355.1"/>
    </source>
</evidence>
<name>A0ABQ6N6Q5_9STRA</name>
<keyword evidence="2" id="KW-1185">Reference proteome</keyword>
<gene>
    <name evidence="1" type="ORF">TeGR_g13220</name>
</gene>
<evidence type="ECO:0000313" key="2">
    <source>
        <dbReference type="Proteomes" id="UP001165060"/>
    </source>
</evidence>
<dbReference type="EMBL" id="BRYB01002278">
    <property type="protein sequence ID" value="GMI42355.1"/>
    <property type="molecule type" value="Genomic_DNA"/>
</dbReference>
<dbReference type="PANTHER" id="PTHR23315">
    <property type="entry name" value="U BOX DOMAIN-CONTAINING"/>
    <property type="match status" value="1"/>
</dbReference>
<reference evidence="1 2" key="1">
    <citation type="journal article" date="2023" name="Commun. Biol.">
        <title>Genome analysis of Parmales, the sister group of diatoms, reveals the evolutionary specialization of diatoms from phago-mixotrophs to photoautotrophs.</title>
        <authorList>
            <person name="Ban H."/>
            <person name="Sato S."/>
            <person name="Yoshikawa S."/>
            <person name="Yamada K."/>
            <person name="Nakamura Y."/>
            <person name="Ichinomiya M."/>
            <person name="Sato N."/>
            <person name="Blanc-Mathieu R."/>
            <person name="Endo H."/>
            <person name="Kuwata A."/>
            <person name="Ogata H."/>
        </authorList>
    </citation>
    <scope>NUCLEOTIDE SEQUENCE [LARGE SCALE GENOMIC DNA]</scope>
</reference>
<accession>A0ABQ6N6Q5</accession>